<feature type="coiled-coil region" evidence="1">
    <location>
        <begin position="1059"/>
        <end position="1086"/>
    </location>
</feature>
<organism evidence="4 5">
    <name type="scientific">Paraprevotella clara YIT 11840</name>
    <dbReference type="NCBI Taxonomy" id="762968"/>
    <lineage>
        <taxon>Bacteria</taxon>
        <taxon>Pseudomonadati</taxon>
        <taxon>Bacteroidota</taxon>
        <taxon>Bacteroidia</taxon>
        <taxon>Bacteroidales</taxon>
        <taxon>Prevotellaceae</taxon>
        <taxon>Paraprevotella</taxon>
    </lineage>
</organism>
<gene>
    <name evidence="4" type="ORF">HMPREF9441_01079</name>
</gene>
<dbReference type="GO" id="GO:0000272">
    <property type="term" value="P:polysaccharide catabolic process"/>
    <property type="evidence" value="ECO:0007669"/>
    <property type="project" value="InterPro"/>
</dbReference>
<dbReference type="Pfam" id="PF00404">
    <property type="entry name" value="Dockerin_1"/>
    <property type="match status" value="1"/>
</dbReference>
<sequence>MKKKTLVSILAMTSASMAAYADANLDQIKADAATDWTGAADLDFENGVFTSPSGLTISQNIGKLVKGKYTLTVSENENAKITVNGNELVNNQFEITAAEADVIIRIETATSGSFKVGGFKLVLDHEFALDQKGLVDALAKVTAKLETLEDAQADELVLRASQLSAKIAAIKDDGEDEYKAYALYKDYELYKGWANSTIMADISALDEEVNKYVGNATPYYVSKEIGDARQTALDNAKAAIENIADEDARKYAGTVTAEAYNTIKGKIDTFLKTALDAYNAGNAVEVCTQEFNDEFAEEVDKLIADYSAAIAAAPGDHVAYTAVAEKISELKDLYNKTLQDVYAAFDPGDKYPDVYGPVLEEAQAKLNEQYVDILEVEKKNGNETNHVGAAANQATNDAALTEAKTKIGELGEEYKQKAQALKLGYDNAQSMLDDLQDRLDEIAGFEGVKDNYGAAVDAIQKLIDDLTAKVEADTKNNTIDTADYTADKAAVEEKIGELVEEAVGGQENYDAYTGLKESVSVIQKTLNETNIRVNALKSKDGKYAVDGKYAANEAKLQEEIDGYTSAISEAFKNETCVAWKAENESKFAETTQKIADYEAKAKEGVAAYEVVVTALADYDEAIKKLEKKVGSEGREVPVYNGEDRTDVTYGDRIDAMRLVYNKINNKKNSAVNEKTGDEHYKLLVEAQTLTTTEGATIVTDAGMLVGTFDADKAKYDEDVVEIAVERLFNQAKKSVETQEARLKDWDDDYKNKLGKSEATLQAEKDRLSAALQAQKDLIPDVLEEGKEAENMALLASINAELNTIGADITDLLNEAEEVAKKVKANTEAKTNADKVVQGIKDQLNGNGTTVPKGVLALNEDANRTAEFTDLVDGITTKLNEQVKAINDSTEKEVLVAAWPGIKVKLDAISTEVANARTAAEASTTNWKAYDAIMNATTGKIATLKIGDNIDKARTDVAAATDGTNETYYLGEIEKYETQFDEITADVEKAYTERKSADQQKDFETQFENLNTNINGLKAKAEADKKAYYEQIGKDWSKRVTQEWEDAYYKISTGDQTSIVQDYLKQLTEEQTKLNKLKQSIESYYANGQSAAKDGEVKEELSSISNTISNILQAQEDGYDEAIAADNTARIDRFNEAVKDARDAFSAALDTISDFSNLKNTNFNSMVAEAVNEANTAINGYLAEVRELETTANAAYQNTPAGELFDEDEQYKQQVEDIIGDISTALKVMNDKVNAEAKPYFKGEYEAHELLLEAAKEELLNAGYTEDVRKTAFDDVDKILKAAKADLDADVFLPLKVDAHLEKFETIEGLIAADKEKAAGNEWKAEIGRVDNKIDTTLTKLNAWEYADDADQAKKKAYINEYKASEKAYIIPAKEDYAKAVAEGKALYGEVINGLKAKINSFDAAADDIYTRARKDWEDKEASNKAYDRIVGKVDDVKAELTAAAEFVDNYVITELYEDLVSAENSIEALLEDATEWRVAGSCVRNETLAESRCNTITATLKSLYARANGYEQSRILKEFDVLRGEQNKAAAAVVGKPEEEEVDAYIAKIDDLVVKFEKAIDSKGEIGKLDDEKAKQAKYLVYEDAIADMRTELAAYYNSDLSNTLYTELMAKVGEVETNWKAETETLNGMHANVQAEFKSSMAAVGTSIEGIKADIDSYNGEGRILFYNDKLTFGINAIAEELATIAAEAAEAQKPYTANEEAYVRLTGEIQSLETKLNAMVEKLTAYRFYDIETETAQAELKVIQDLIDKDAKTVEDTYAIWKLTANSTLAHKQTVESKIAAMDKSATIEELDASIHSEDAANIGLIGLWLNVDNVINGTDPENLYIPEDKELLNKTLDEIEESIKALCTYHNDAQSGRIFKDIDGKDLVGDDGQVVASKAIDYMTEAVPAVQKKITLLTEKMATLATDAEDKAYILGDVDRDGSVLVNDYTQIMNYVLGVDQVEEGSMVFYAADINKDGKINIGDVTAVASIIRGEMRYTNYAVRNVRARVAVDRTVESTDVVEMTMSEESSVKRIAIRLKNTTAYTGCQLDVKLPVGVTLLNESLGERASDHELYSNTMDNGTHRIVVSSLQNSELSDVDDVLVYLEVSGKAASKITVSNVLAADASGSVYSIGGSGEGGVTGINGVQANPSMKEKIYSVGGQIMDKFTRGINIIRNSDGSVKKVLKK</sequence>
<dbReference type="SUPFAM" id="SSF63446">
    <property type="entry name" value="Type I dockerin domain"/>
    <property type="match status" value="1"/>
</dbReference>
<evidence type="ECO:0000259" key="3">
    <source>
        <dbReference type="PROSITE" id="PS51766"/>
    </source>
</evidence>
<dbReference type="EMBL" id="AFFY01000016">
    <property type="protein sequence ID" value="EHH01031.1"/>
    <property type="molecule type" value="Genomic_DNA"/>
</dbReference>
<dbReference type="CDD" id="cd14256">
    <property type="entry name" value="Dockerin_I"/>
    <property type="match status" value="1"/>
</dbReference>
<dbReference type="GeneID" id="93556712"/>
<keyword evidence="1" id="KW-0175">Coiled coil</keyword>
<reference evidence="4 5" key="1">
    <citation type="submission" date="2011-03" db="EMBL/GenBank/DDBJ databases">
        <authorList>
            <person name="Weinstock G."/>
            <person name="Sodergren E."/>
            <person name="Clifton S."/>
            <person name="Fulton L."/>
            <person name="Fulton B."/>
            <person name="Courtney L."/>
            <person name="Fronick C."/>
            <person name="Harrison M."/>
            <person name="Strong C."/>
            <person name="Farmer C."/>
            <person name="Delahaunty K."/>
            <person name="Markovic C."/>
            <person name="Hall O."/>
            <person name="Minx P."/>
            <person name="Tomlinson C."/>
            <person name="Mitreva M."/>
            <person name="Hou S."/>
            <person name="Chen J."/>
            <person name="Wollam A."/>
            <person name="Pepin K.H."/>
            <person name="Johnson M."/>
            <person name="Bhonagiri V."/>
            <person name="Zhang X."/>
            <person name="Suruliraj S."/>
            <person name="Warren W."/>
            <person name="Chinwalla A."/>
            <person name="Mardis E.R."/>
            <person name="Wilson R.K."/>
        </authorList>
    </citation>
    <scope>NUCLEOTIDE SEQUENCE [LARGE SCALE GENOMIC DNA]</scope>
    <source>
        <strain evidence="4 5">YIT 11840</strain>
    </source>
</reference>
<dbReference type="InterPro" id="IPR016134">
    <property type="entry name" value="Dockerin_dom"/>
</dbReference>
<dbReference type="PATRIC" id="fig|762968.3.peg.964"/>
<dbReference type="PROSITE" id="PS51766">
    <property type="entry name" value="DOCKERIN"/>
    <property type="match status" value="1"/>
</dbReference>
<dbReference type="OrthoDB" id="9805017at2"/>
<dbReference type="Proteomes" id="UP000003598">
    <property type="component" value="Unassembled WGS sequence"/>
</dbReference>
<evidence type="ECO:0000313" key="4">
    <source>
        <dbReference type="EMBL" id="EHH01031.1"/>
    </source>
</evidence>
<protein>
    <submittedName>
        <fullName evidence="4">Dockerin type I repeat-containing domain protein</fullName>
    </submittedName>
</protein>
<dbReference type="InterPro" id="IPR002105">
    <property type="entry name" value="Dockerin_1_rpt"/>
</dbReference>
<evidence type="ECO:0000313" key="5">
    <source>
        <dbReference type="Proteomes" id="UP000003598"/>
    </source>
</evidence>
<keyword evidence="2" id="KW-0732">Signal</keyword>
<comment type="caution">
    <text evidence="4">The sequence shown here is derived from an EMBL/GenBank/DDBJ whole genome shotgun (WGS) entry which is preliminary data.</text>
</comment>
<feature type="coiled-coil region" evidence="1">
    <location>
        <begin position="972"/>
        <end position="1026"/>
    </location>
</feature>
<name>G5SP84_9BACT</name>
<evidence type="ECO:0000256" key="1">
    <source>
        <dbReference type="SAM" id="Coils"/>
    </source>
</evidence>
<dbReference type="Gene3D" id="1.10.1330.10">
    <property type="entry name" value="Dockerin domain"/>
    <property type="match status" value="1"/>
</dbReference>
<dbReference type="STRING" id="762968.HMPREF9441_01079"/>
<dbReference type="GO" id="GO:0004553">
    <property type="term" value="F:hydrolase activity, hydrolyzing O-glycosyl compounds"/>
    <property type="evidence" value="ECO:0007669"/>
    <property type="project" value="InterPro"/>
</dbReference>
<feature type="coiled-coil region" evidence="1">
    <location>
        <begin position="580"/>
        <end position="635"/>
    </location>
</feature>
<evidence type="ECO:0000256" key="2">
    <source>
        <dbReference type="SAM" id="SignalP"/>
    </source>
</evidence>
<dbReference type="HOGENOM" id="CLU_231296_0_0_10"/>
<dbReference type="InterPro" id="IPR018247">
    <property type="entry name" value="EF_Hand_1_Ca_BS"/>
</dbReference>
<proteinExistence type="predicted"/>
<dbReference type="PROSITE" id="PS00018">
    <property type="entry name" value="EF_HAND_1"/>
    <property type="match status" value="1"/>
</dbReference>
<feature type="domain" description="Dockerin" evidence="3">
    <location>
        <begin position="1914"/>
        <end position="1984"/>
    </location>
</feature>
<feature type="chain" id="PRO_5003484542" evidence="2">
    <location>
        <begin position="24"/>
        <end position="2171"/>
    </location>
</feature>
<feature type="signal peptide" evidence="2">
    <location>
        <begin position="1"/>
        <end position="23"/>
    </location>
</feature>
<keyword evidence="5" id="KW-1185">Reference proteome</keyword>
<dbReference type="RefSeq" id="WP_008618548.1">
    <property type="nucleotide sequence ID" value="NZ_JH376592.1"/>
</dbReference>
<dbReference type="InterPro" id="IPR036439">
    <property type="entry name" value="Dockerin_dom_sf"/>
</dbReference>
<accession>G5SP84</accession>